<organism evidence="11 12">
    <name type="scientific">Babesia gibsoni</name>
    <dbReference type="NCBI Taxonomy" id="33632"/>
    <lineage>
        <taxon>Eukaryota</taxon>
        <taxon>Sar</taxon>
        <taxon>Alveolata</taxon>
        <taxon>Apicomplexa</taxon>
        <taxon>Aconoidasida</taxon>
        <taxon>Piroplasmida</taxon>
        <taxon>Babesiidae</taxon>
        <taxon>Babesia</taxon>
    </lineage>
</organism>
<dbReference type="Proteomes" id="UP001230268">
    <property type="component" value="Unassembled WGS sequence"/>
</dbReference>
<dbReference type="InterPro" id="IPR038160">
    <property type="entry name" value="6_CYS_dom_sf"/>
</dbReference>
<dbReference type="Pfam" id="PF07422">
    <property type="entry name" value="s48_45"/>
    <property type="match status" value="1"/>
</dbReference>
<evidence type="ECO:0000256" key="2">
    <source>
        <dbReference type="ARBA" id="ARBA00004241"/>
    </source>
</evidence>
<evidence type="ECO:0000256" key="4">
    <source>
        <dbReference type="ARBA" id="ARBA00022729"/>
    </source>
</evidence>
<reference evidence="11" key="1">
    <citation type="submission" date="2023-08" db="EMBL/GenBank/DDBJ databases">
        <title>Draft sequence of the Babesia gibsoni genome.</title>
        <authorList>
            <person name="Yamagishi J.Y."/>
            <person name="Xuan X.X."/>
        </authorList>
    </citation>
    <scope>NUCLEOTIDE SEQUENCE</scope>
    <source>
        <strain evidence="11">Azabu</strain>
    </source>
</reference>
<evidence type="ECO:0000256" key="6">
    <source>
        <dbReference type="ARBA" id="ARBA00023157"/>
    </source>
</evidence>
<dbReference type="Gene3D" id="2.60.40.2860">
    <property type="match status" value="2"/>
</dbReference>
<feature type="chain" id="PRO_5042077123" description="6-Cys domain-containing protein" evidence="9">
    <location>
        <begin position="19"/>
        <end position="976"/>
    </location>
</feature>
<feature type="region of interest" description="Disordered" evidence="8">
    <location>
        <begin position="782"/>
        <end position="834"/>
    </location>
</feature>
<feature type="signal peptide" evidence="9">
    <location>
        <begin position="1"/>
        <end position="18"/>
    </location>
</feature>
<evidence type="ECO:0000259" key="10">
    <source>
        <dbReference type="Pfam" id="PF07422"/>
    </source>
</evidence>
<evidence type="ECO:0000256" key="9">
    <source>
        <dbReference type="SAM" id="SignalP"/>
    </source>
</evidence>
<protein>
    <recommendedName>
        <fullName evidence="10">6-Cys domain-containing protein</fullName>
    </recommendedName>
</protein>
<keyword evidence="6" id="KW-1015">Disulfide bond</keyword>
<feature type="compositionally biased region" description="Polar residues" evidence="8">
    <location>
        <begin position="784"/>
        <end position="796"/>
    </location>
</feature>
<keyword evidence="7" id="KW-0325">Glycoprotein</keyword>
<dbReference type="AlphaFoldDB" id="A0AAD8PG10"/>
<feature type="compositionally biased region" description="Basic and acidic residues" evidence="8">
    <location>
        <begin position="820"/>
        <end position="834"/>
    </location>
</feature>
<evidence type="ECO:0000313" key="11">
    <source>
        <dbReference type="EMBL" id="KAK1444616.1"/>
    </source>
</evidence>
<comment type="caution">
    <text evidence="11">The sequence shown here is derived from an EMBL/GenBank/DDBJ whole genome shotgun (WGS) entry which is preliminary data.</text>
</comment>
<dbReference type="GO" id="GO:0009986">
    <property type="term" value="C:cell surface"/>
    <property type="evidence" value="ECO:0007669"/>
    <property type="project" value="UniProtKB-SubCell"/>
</dbReference>
<keyword evidence="12" id="KW-1185">Reference proteome</keyword>
<evidence type="ECO:0000256" key="5">
    <source>
        <dbReference type="ARBA" id="ARBA00023136"/>
    </source>
</evidence>
<sequence>MVHLLWTLPLLLAIGSSADDIFWDEVSVVEKADEAGKKSLNSVLLKVESGFSVKVSCKKPLSPIYGKPVVKYFETDEENFMTIHYPNIDDHWGAHADILRGNATHIHLVCAPPDDEVLLRLERCISEMYDNIGRNSLAFSEDIKSYFEKLNKPLGLIFLDISNVRKATYGCGSMETPQFEKQRGDGKENGILTCTVDIMEHPDVGFYCDGNIDPPSCFTELLSTETSSAIDLSTMVNVKSSHDNLWHFAQFDRRNISKPFMGYCKCNDRDSGELKAKITVITGMSHTCDFSKMVFWNIYNPIMGAWCDIGMMPGSILTIRLPINVYGPPEFKMIEGHQYNTVPVMSSYIFPVEMQKEFVHPSCLRTTFSTVIRLVMRDFCFGDALKFDTSKQFSEGIVTARYMKHRPFTYWGRLESLVYTWNLHVNKARYEIKDVRAAIQIVPSKSHEDITFGCEPPTYSSFINNPLGLHINRNVDIYGNKMNVCTGSPSVNIPSALYCPEGHVIEPEGCNSFGYNDTLQSVVDLTASINVSRAEEVPGLIFLHLLPTVSRERSSRACSCVDGDGIEKARLVINRDEASIIFYDSMGPSENMNMIVPSVRVVSKKIDCYSLPEIEDIPLCEATPERTYVLLPGIYLYIRCMVHHYERQLPITLNGRKEPFLVEKYEILDEASLDIEEYNQWGDKEPKSNHVLIFPLNKEKYFYQTVVSDDKRKLVPVEYSKVIGTNKAGYRSIHSVLTDAQHDYVEGLKLHNPMSAIIVSKQNRPLEHVKYVCGSLSKTHRRSQLNATTHVNNGESNEGARDDSQVEGNTVPNGSAESSQAEKREEDTSRRITDEKRSFTLLGVVDVSIPTTDPYLHGCGMTDPSEELFRDDTVAMFDDAGKKVGCEVDLTQGGASFYCPLPYHTEPSGCMPTSSSLTVRLPGDKGNKHMYVFTRSKWNKLTNHLTKYMKREPFECHCVTNKGIRMATIRVHSGGK</sequence>
<evidence type="ECO:0000256" key="1">
    <source>
        <dbReference type="ARBA" id="ARBA00004236"/>
    </source>
</evidence>
<feature type="domain" description="6-Cys" evidence="10">
    <location>
        <begin position="183"/>
        <end position="267"/>
    </location>
</feature>
<accession>A0AAD8PG10</accession>
<name>A0AAD8PG10_BABGI</name>
<dbReference type="InterPro" id="IPR010884">
    <property type="entry name" value="6_CYS_dom"/>
</dbReference>
<evidence type="ECO:0000256" key="7">
    <source>
        <dbReference type="ARBA" id="ARBA00023180"/>
    </source>
</evidence>
<keyword evidence="5" id="KW-0472">Membrane</keyword>
<keyword evidence="4 9" id="KW-0732">Signal</keyword>
<evidence type="ECO:0000256" key="3">
    <source>
        <dbReference type="ARBA" id="ARBA00022475"/>
    </source>
</evidence>
<gene>
    <name evidence="11" type="ORF">BgAZ_105220</name>
</gene>
<proteinExistence type="predicted"/>
<dbReference type="EMBL" id="JAVEPI010000001">
    <property type="protein sequence ID" value="KAK1444616.1"/>
    <property type="molecule type" value="Genomic_DNA"/>
</dbReference>
<dbReference type="GO" id="GO:0005886">
    <property type="term" value="C:plasma membrane"/>
    <property type="evidence" value="ECO:0007669"/>
    <property type="project" value="UniProtKB-SubCell"/>
</dbReference>
<feature type="compositionally biased region" description="Polar residues" evidence="8">
    <location>
        <begin position="806"/>
        <end position="819"/>
    </location>
</feature>
<evidence type="ECO:0000256" key="8">
    <source>
        <dbReference type="SAM" id="MobiDB-lite"/>
    </source>
</evidence>
<keyword evidence="3" id="KW-1003">Cell membrane</keyword>
<comment type="subcellular location">
    <subcellularLocation>
        <location evidence="1">Cell membrane</location>
    </subcellularLocation>
    <subcellularLocation>
        <location evidence="2">Cell surface</location>
    </subcellularLocation>
</comment>
<evidence type="ECO:0000313" key="12">
    <source>
        <dbReference type="Proteomes" id="UP001230268"/>
    </source>
</evidence>